<dbReference type="InterPro" id="IPR021124">
    <property type="entry name" value="CRISPR-assoc_prot_Cas5"/>
</dbReference>
<evidence type="ECO:0000313" key="4">
    <source>
        <dbReference type="Proteomes" id="UP000727056"/>
    </source>
</evidence>
<name>A0ABX1C2N5_9ACTN</name>
<accession>A0ABX1C2N5</accession>
<sequence length="279" mass="30972">MTDTPAHRAVLLLRLAGPLQSWGDRSTFNRRDTRPEPTKSGVIGLLAAAMGQDREEPLDDLNQLRLGIRVDQAGTLLRDYHTVSDYRGRPLPQAGVNAKGIQKPTSPAKHTHVTTRYYLQDAVFLAAVTGPTDLLTTLNQAVHAPMYPLALGRRSCPPTQPISLGLHHTSLEDALRETPWQATHQARERYAAQLGRRQNRGRPVYPARIDLSATLEDPAGDDVRHDVPLSFHPQARTFTTRRVRHTWLSAPTGFPRPDTTDDHLPDADAGHDPFALLGW</sequence>
<organism evidence="3 4">
    <name type="scientific">Streptomyces bohaiensis</name>
    <dbReference type="NCBI Taxonomy" id="1431344"/>
    <lineage>
        <taxon>Bacteria</taxon>
        <taxon>Bacillati</taxon>
        <taxon>Actinomycetota</taxon>
        <taxon>Actinomycetes</taxon>
        <taxon>Kitasatosporales</taxon>
        <taxon>Streptomycetaceae</taxon>
        <taxon>Streptomyces</taxon>
    </lineage>
</organism>
<dbReference type="Proteomes" id="UP000727056">
    <property type="component" value="Unassembled WGS sequence"/>
</dbReference>
<gene>
    <name evidence="3" type="primary">cas5e</name>
    <name evidence="3" type="ORF">HCN52_00685</name>
</gene>
<dbReference type="Gene3D" id="3.30.70.2660">
    <property type="match status" value="1"/>
</dbReference>
<evidence type="ECO:0000256" key="1">
    <source>
        <dbReference type="ARBA" id="ARBA00023118"/>
    </source>
</evidence>
<dbReference type="NCBIfam" id="TIGR01868">
    <property type="entry name" value="casD_Cas5e"/>
    <property type="match status" value="1"/>
</dbReference>
<dbReference type="InterPro" id="IPR010147">
    <property type="entry name" value="CRISPR-assoc_prot_CasD"/>
</dbReference>
<dbReference type="NCBIfam" id="TIGR02593">
    <property type="entry name" value="CRISPR_cas5"/>
    <property type="match status" value="1"/>
</dbReference>
<keyword evidence="1" id="KW-0051">Antiviral defense</keyword>
<dbReference type="InterPro" id="IPR013422">
    <property type="entry name" value="CRISPR-assoc_prot_Cas5_N"/>
</dbReference>
<keyword evidence="4" id="KW-1185">Reference proteome</keyword>
<comment type="caution">
    <text evidence="3">The sequence shown here is derived from an EMBL/GenBank/DDBJ whole genome shotgun (WGS) entry which is preliminary data.</text>
</comment>
<dbReference type="EMBL" id="JAAVJC010000002">
    <property type="protein sequence ID" value="NJQ13501.1"/>
    <property type="molecule type" value="Genomic_DNA"/>
</dbReference>
<evidence type="ECO:0000256" key="2">
    <source>
        <dbReference type="SAM" id="MobiDB-lite"/>
    </source>
</evidence>
<dbReference type="Pfam" id="PF09704">
    <property type="entry name" value="Cas_Cas5d"/>
    <property type="match status" value="1"/>
</dbReference>
<dbReference type="RefSeq" id="WP_168086341.1">
    <property type="nucleotide sequence ID" value="NZ_BHZH01000332.1"/>
</dbReference>
<evidence type="ECO:0000313" key="3">
    <source>
        <dbReference type="EMBL" id="NJQ13501.1"/>
    </source>
</evidence>
<dbReference type="CDD" id="cd09756">
    <property type="entry name" value="Cas5_I-E"/>
    <property type="match status" value="1"/>
</dbReference>
<proteinExistence type="predicted"/>
<protein>
    <submittedName>
        <fullName evidence="3">Type I-E CRISPR-associated protein Cas5/CasD</fullName>
    </submittedName>
</protein>
<reference evidence="3 4" key="1">
    <citation type="submission" date="2020-03" db="EMBL/GenBank/DDBJ databases">
        <title>Draft genome of Streptomyces sp. ventii, isolated from the Axial Seamount in the Pacific Ocean, and resequencing of the two type strains Streptomyces lonarensis strain NCL 716 and Streptomyces bohaiensis strain 11A07.</title>
        <authorList>
            <person name="Loughran R.M."/>
            <person name="Pfannmuller K.M."/>
            <person name="Wasson B.J."/>
            <person name="Deadmond M.C."/>
            <person name="Paddock B.E."/>
            <person name="Koyack M.J."/>
            <person name="Gallegos D.A."/>
            <person name="Mitchell E.A."/>
            <person name="Ushijima B."/>
            <person name="Saw J.H."/>
            <person name="Mcphail K.L."/>
            <person name="Videau P."/>
        </authorList>
    </citation>
    <scope>NUCLEOTIDE SEQUENCE [LARGE SCALE GENOMIC DNA]</scope>
    <source>
        <strain evidence="3 4">11A07</strain>
    </source>
</reference>
<feature type="region of interest" description="Disordered" evidence="2">
    <location>
        <begin position="249"/>
        <end position="269"/>
    </location>
</feature>
<feature type="compositionally biased region" description="Basic and acidic residues" evidence="2">
    <location>
        <begin position="258"/>
        <end position="269"/>
    </location>
</feature>